<dbReference type="InterPro" id="IPR022398">
    <property type="entry name" value="Peptidase_S8_His-AS"/>
</dbReference>
<dbReference type="InterPro" id="IPR023828">
    <property type="entry name" value="Peptidase_S8_Ser-AS"/>
</dbReference>
<dbReference type="InterPro" id="IPR034176">
    <property type="entry name" value="Peptidases_S8_13"/>
</dbReference>
<keyword evidence="2 5" id="KW-0645">Protease</keyword>
<evidence type="ECO:0000259" key="9">
    <source>
        <dbReference type="Pfam" id="PF00082"/>
    </source>
</evidence>
<dbReference type="PROSITE" id="PS51892">
    <property type="entry name" value="SUBTILASE"/>
    <property type="match status" value="1"/>
</dbReference>
<dbReference type="GO" id="GO:0006508">
    <property type="term" value="P:proteolysis"/>
    <property type="evidence" value="ECO:0007669"/>
    <property type="project" value="UniProtKB-KW"/>
</dbReference>
<dbReference type="EMBL" id="SOZD01000008">
    <property type="protein sequence ID" value="TFF18697.1"/>
    <property type="molecule type" value="Genomic_DNA"/>
</dbReference>
<feature type="signal peptide" evidence="8">
    <location>
        <begin position="1"/>
        <end position="40"/>
    </location>
</feature>
<feature type="active site" description="Charge relay system" evidence="5">
    <location>
        <position position="348"/>
    </location>
</feature>
<dbReference type="OrthoDB" id="9816306at2"/>
<dbReference type="Gene3D" id="3.40.50.200">
    <property type="entry name" value="Peptidase S8/S53 domain"/>
    <property type="match status" value="1"/>
</dbReference>
<protein>
    <recommendedName>
        <fullName evidence="9">Peptidase S8/S53 domain-containing protein</fullName>
    </recommendedName>
</protein>
<dbReference type="PRINTS" id="PR00723">
    <property type="entry name" value="SUBTILISIN"/>
</dbReference>
<dbReference type="PROSITE" id="PS00138">
    <property type="entry name" value="SUBTILASE_SER"/>
    <property type="match status" value="1"/>
</dbReference>
<dbReference type="PROSITE" id="PS00137">
    <property type="entry name" value="SUBTILASE_HIS"/>
    <property type="match status" value="1"/>
</dbReference>
<feature type="region of interest" description="Disordered" evidence="7">
    <location>
        <begin position="570"/>
        <end position="594"/>
    </location>
</feature>
<evidence type="ECO:0000256" key="5">
    <source>
        <dbReference type="PROSITE-ProRule" id="PRU01240"/>
    </source>
</evidence>
<dbReference type="InterPro" id="IPR050131">
    <property type="entry name" value="Peptidase_S8_subtilisin-like"/>
</dbReference>
<dbReference type="GO" id="GO:0004252">
    <property type="term" value="F:serine-type endopeptidase activity"/>
    <property type="evidence" value="ECO:0007669"/>
    <property type="project" value="UniProtKB-UniRule"/>
</dbReference>
<name>A0A4Y8RBJ4_9HYPH</name>
<dbReference type="PROSITE" id="PS00136">
    <property type="entry name" value="SUBTILASE_ASP"/>
    <property type="match status" value="1"/>
</dbReference>
<feature type="chain" id="PRO_5021372280" description="Peptidase S8/S53 domain-containing protein" evidence="8">
    <location>
        <begin position="41"/>
        <end position="594"/>
    </location>
</feature>
<evidence type="ECO:0000256" key="4">
    <source>
        <dbReference type="ARBA" id="ARBA00022825"/>
    </source>
</evidence>
<feature type="active site" description="Charge relay system" evidence="5">
    <location>
        <position position="286"/>
    </location>
</feature>
<reference evidence="10 11" key="1">
    <citation type="submission" date="2019-03" db="EMBL/GenBank/DDBJ databases">
        <title>Jiella endophytica sp. nov., a novel endophytic bacterium isolated from root of Ficus microcarpa Linn. f.</title>
        <authorList>
            <person name="Tuo L."/>
        </authorList>
    </citation>
    <scope>NUCLEOTIDE SEQUENCE [LARGE SCALE GENOMIC DNA]</scope>
    <source>
        <strain evidence="10 11">CBS5Q-3</strain>
    </source>
</reference>
<comment type="caution">
    <text evidence="10">The sequence shown here is derived from an EMBL/GenBank/DDBJ whole genome shotgun (WGS) entry which is preliminary data.</text>
</comment>
<dbReference type="Pfam" id="PF00082">
    <property type="entry name" value="Peptidase_S8"/>
    <property type="match status" value="1"/>
</dbReference>
<gene>
    <name evidence="10" type="ORF">E3C22_20945</name>
</gene>
<dbReference type="InterPro" id="IPR015500">
    <property type="entry name" value="Peptidase_S8_subtilisin-rel"/>
</dbReference>
<dbReference type="CDD" id="cd07496">
    <property type="entry name" value="Peptidases_S8_13"/>
    <property type="match status" value="1"/>
</dbReference>
<organism evidence="10 11">
    <name type="scientific">Jiella endophytica</name>
    <dbReference type="NCBI Taxonomy" id="2558362"/>
    <lineage>
        <taxon>Bacteria</taxon>
        <taxon>Pseudomonadati</taxon>
        <taxon>Pseudomonadota</taxon>
        <taxon>Alphaproteobacteria</taxon>
        <taxon>Hyphomicrobiales</taxon>
        <taxon>Aurantimonadaceae</taxon>
        <taxon>Jiella</taxon>
    </lineage>
</organism>
<comment type="similarity">
    <text evidence="1 5 6">Belongs to the peptidase S8 family.</text>
</comment>
<evidence type="ECO:0000313" key="10">
    <source>
        <dbReference type="EMBL" id="TFF18697.1"/>
    </source>
</evidence>
<evidence type="ECO:0000256" key="7">
    <source>
        <dbReference type="SAM" id="MobiDB-lite"/>
    </source>
</evidence>
<dbReference type="InterPro" id="IPR036852">
    <property type="entry name" value="Peptidase_S8/S53_dom_sf"/>
</dbReference>
<evidence type="ECO:0000256" key="8">
    <source>
        <dbReference type="SAM" id="SignalP"/>
    </source>
</evidence>
<sequence length="594" mass="60061">MRRIDRSAQSSRRLPAHALKGAGLLTGSLAAGLLAGAAFAQQTPAPAGQLLKPTIGSPLADQAPRLINPTRVLVTLKAGENRESLKTEASRRQRESSDGRMDAVVAAIEAASASGGQSLVVELPAASNEQSGRPAAPAVPADPNDFAANLAPDAAHLVEELRQMPQVEAVEPDLFLFANQGSSAADSINAILGAGPAPNAGRLPAPVARGNAPGIGSAPQPLPGQRPLANAVPQLSDDPFAVFQWQLLDHAETFSATALPGGTGFQTWRDAHRQLTGPAPIVAIVDTGLVAAHEDLDTERVLPGYDFISLDLVANDGGGRDADATDTGDGAPADHCFKGSPATESSWHGSHVAGIAGATRSDNRIGIGYPGVPVRIVPVRALGRCGGTTSDIIDAMRWAAGLAVTGVPANPNPAKVINMSLGGPSACPVAYQAAVDEVLAAGTIIVVAAGNSAEDARQTTPASCTGVITVGASDARGVMTPYSNFGPRIDILAPGGDVTRDDDGNMVPDGIVSMVSGGYAPYQGTSMASPLVAAAVAALASERPAITAAEARQALVSTALPRSSTECPKGCGAGLLQLSPPADAPATSVARSSR</sequence>
<feature type="domain" description="Peptidase S8/S53" evidence="9">
    <location>
        <begin position="279"/>
        <end position="574"/>
    </location>
</feature>
<dbReference type="InterPro" id="IPR000209">
    <property type="entry name" value="Peptidase_S8/S53_dom"/>
</dbReference>
<evidence type="ECO:0000256" key="2">
    <source>
        <dbReference type="ARBA" id="ARBA00022670"/>
    </source>
</evidence>
<dbReference type="InterPro" id="IPR023827">
    <property type="entry name" value="Peptidase_S8_Asp-AS"/>
</dbReference>
<accession>A0A4Y8RBJ4</accession>
<dbReference type="RefSeq" id="WP_134763838.1">
    <property type="nucleotide sequence ID" value="NZ_SOZD01000008.1"/>
</dbReference>
<evidence type="ECO:0000256" key="1">
    <source>
        <dbReference type="ARBA" id="ARBA00011073"/>
    </source>
</evidence>
<keyword evidence="4 5" id="KW-0720">Serine protease</keyword>
<feature type="active site" description="Charge relay system" evidence="5">
    <location>
        <position position="526"/>
    </location>
</feature>
<dbReference type="Proteomes" id="UP000298179">
    <property type="component" value="Unassembled WGS sequence"/>
</dbReference>
<keyword evidence="8" id="KW-0732">Signal</keyword>
<keyword evidence="3 5" id="KW-0378">Hydrolase</keyword>
<keyword evidence="11" id="KW-1185">Reference proteome</keyword>
<proteinExistence type="inferred from homology"/>
<evidence type="ECO:0000313" key="11">
    <source>
        <dbReference type="Proteomes" id="UP000298179"/>
    </source>
</evidence>
<dbReference type="SUPFAM" id="SSF52743">
    <property type="entry name" value="Subtilisin-like"/>
    <property type="match status" value="1"/>
</dbReference>
<dbReference type="PANTHER" id="PTHR43806">
    <property type="entry name" value="PEPTIDASE S8"/>
    <property type="match status" value="1"/>
</dbReference>
<dbReference type="AlphaFoldDB" id="A0A4Y8RBJ4"/>
<evidence type="ECO:0000256" key="3">
    <source>
        <dbReference type="ARBA" id="ARBA00022801"/>
    </source>
</evidence>
<dbReference type="PANTHER" id="PTHR43806:SF11">
    <property type="entry name" value="CEREVISIN-RELATED"/>
    <property type="match status" value="1"/>
</dbReference>
<evidence type="ECO:0000256" key="6">
    <source>
        <dbReference type="RuleBase" id="RU003355"/>
    </source>
</evidence>